<organism evidence="1 2">
    <name type="scientific">Pleurodeles waltl</name>
    <name type="common">Iberian ribbed newt</name>
    <dbReference type="NCBI Taxonomy" id="8319"/>
    <lineage>
        <taxon>Eukaryota</taxon>
        <taxon>Metazoa</taxon>
        <taxon>Chordata</taxon>
        <taxon>Craniata</taxon>
        <taxon>Vertebrata</taxon>
        <taxon>Euteleostomi</taxon>
        <taxon>Amphibia</taxon>
        <taxon>Batrachia</taxon>
        <taxon>Caudata</taxon>
        <taxon>Salamandroidea</taxon>
        <taxon>Salamandridae</taxon>
        <taxon>Pleurodelinae</taxon>
        <taxon>Pleurodeles</taxon>
    </lineage>
</organism>
<evidence type="ECO:0000313" key="2">
    <source>
        <dbReference type="Proteomes" id="UP001066276"/>
    </source>
</evidence>
<protein>
    <submittedName>
        <fullName evidence="1">Uncharacterized protein</fullName>
    </submittedName>
</protein>
<dbReference type="EMBL" id="JANPWB010000003">
    <property type="protein sequence ID" value="KAJ1203651.1"/>
    <property type="molecule type" value="Genomic_DNA"/>
</dbReference>
<reference evidence="1" key="1">
    <citation type="journal article" date="2022" name="bioRxiv">
        <title>Sequencing and chromosome-scale assembly of the giantPleurodeles waltlgenome.</title>
        <authorList>
            <person name="Brown T."/>
            <person name="Elewa A."/>
            <person name="Iarovenko S."/>
            <person name="Subramanian E."/>
            <person name="Araus A.J."/>
            <person name="Petzold A."/>
            <person name="Susuki M."/>
            <person name="Suzuki K.-i.T."/>
            <person name="Hayashi T."/>
            <person name="Toyoda A."/>
            <person name="Oliveira C."/>
            <person name="Osipova E."/>
            <person name="Leigh N.D."/>
            <person name="Simon A."/>
            <person name="Yun M.H."/>
        </authorList>
    </citation>
    <scope>NUCLEOTIDE SEQUENCE</scope>
    <source>
        <strain evidence="1">20211129_DDA</strain>
        <tissue evidence="1">Liver</tissue>
    </source>
</reference>
<gene>
    <name evidence="1" type="ORF">NDU88_007435</name>
</gene>
<dbReference type="AlphaFoldDB" id="A0AAV7VTN5"/>
<accession>A0AAV7VTN5</accession>
<dbReference type="Proteomes" id="UP001066276">
    <property type="component" value="Chromosome 2_1"/>
</dbReference>
<comment type="caution">
    <text evidence="1">The sequence shown here is derived from an EMBL/GenBank/DDBJ whole genome shotgun (WGS) entry which is preliminary data.</text>
</comment>
<sequence>MMREVLSPWKLVVYGGAPLKIVAAMPAYQWIYGLVCYRASPCQPERATRCASAPSAGPLWLRCTVGPQVLRSESFHGGLNARRVSEALRVGFLCFRRAGRGTGITRLCPPGRPPLPRGAAGRQVLDGGPFLHGSGARWHQKSSDARQSVCFGGH</sequence>
<name>A0AAV7VTN5_PLEWA</name>
<evidence type="ECO:0000313" key="1">
    <source>
        <dbReference type="EMBL" id="KAJ1203651.1"/>
    </source>
</evidence>
<proteinExistence type="predicted"/>
<keyword evidence="2" id="KW-1185">Reference proteome</keyword>